<dbReference type="PANTHER" id="PTHR43567:SF5">
    <property type="entry name" value="HYPOTHETICAL CYTOSOLIC PROTEIN"/>
    <property type="match status" value="1"/>
</dbReference>
<evidence type="ECO:0000256" key="1">
    <source>
        <dbReference type="ARBA" id="ARBA00038054"/>
    </source>
</evidence>
<dbReference type="Proteomes" id="UP000823914">
    <property type="component" value="Unassembled WGS sequence"/>
</dbReference>
<dbReference type="GO" id="GO:0016646">
    <property type="term" value="F:oxidoreductase activity, acting on the CH-NH group of donors, NAD or NADP as acceptor"/>
    <property type="evidence" value="ECO:0007669"/>
    <property type="project" value="UniProtKB-ARBA"/>
</dbReference>
<feature type="domain" description="Flavin reductase like" evidence="2">
    <location>
        <begin position="25"/>
        <end position="131"/>
    </location>
</feature>
<reference evidence="3" key="2">
    <citation type="submission" date="2021-04" db="EMBL/GenBank/DDBJ databases">
        <authorList>
            <person name="Gilroy R."/>
        </authorList>
    </citation>
    <scope>NUCLEOTIDE SEQUENCE</scope>
    <source>
        <strain evidence="3">Gambia15-2214</strain>
    </source>
</reference>
<accession>A0A9E2L163</accession>
<protein>
    <submittedName>
        <fullName evidence="3">Flavin reductase</fullName>
    </submittedName>
</protein>
<sequence>MHAFKEISPKELKDNPFVMIGTDWLLVTAAKGDKVNTMTASWGGVGILWNKPVAFVFIRPQRYTKEFVDDADTLSLSVLNNSFRKTLSYLGTVSGRDEDKIQKAGLTIRYEDNTPFFDEAEKVLLCRKLYRQNLEPACFLEQQIDASVYPEKDYHAMYVCEIEKILTC</sequence>
<comment type="caution">
    <text evidence="3">The sequence shown here is derived from an EMBL/GenBank/DDBJ whole genome shotgun (WGS) entry which is preliminary data.</text>
</comment>
<dbReference type="SUPFAM" id="SSF50475">
    <property type="entry name" value="FMN-binding split barrel"/>
    <property type="match status" value="1"/>
</dbReference>
<dbReference type="EMBL" id="JAHLFV010000040">
    <property type="protein sequence ID" value="MBU3849270.1"/>
    <property type="molecule type" value="Genomic_DNA"/>
</dbReference>
<dbReference type="InterPro" id="IPR012349">
    <property type="entry name" value="Split_barrel_FMN-bd"/>
</dbReference>
<dbReference type="GO" id="GO:0010181">
    <property type="term" value="F:FMN binding"/>
    <property type="evidence" value="ECO:0007669"/>
    <property type="project" value="InterPro"/>
</dbReference>
<evidence type="ECO:0000259" key="2">
    <source>
        <dbReference type="Pfam" id="PF01613"/>
    </source>
</evidence>
<dbReference type="InterPro" id="IPR002563">
    <property type="entry name" value="Flavin_Rdtase-like_dom"/>
</dbReference>
<name>A0A9E2L163_9SPIR</name>
<evidence type="ECO:0000313" key="3">
    <source>
        <dbReference type="EMBL" id="MBU3849270.1"/>
    </source>
</evidence>
<reference evidence="3" key="1">
    <citation type="journal article" date="2021" name="PeerJ">
        <title>Extensive microbial diversity within the chicken gut microbiome revealed by metagenomics and culture.</title>
        <authorList>
            <person name="Gilroy R."/>
            <person name="Ravi A."/>
            <person name="Getino M."/>
            <person name="Pursley I."/>
            <person name="Horton D.L."/>
            <person name="Alikhan N.F."/>
            <person name="Baker D."/>
            <person name="Gharbi K."/>
            <person name="Hall N."/>
            <person name="Watson M."/>
            <person name="Adriaenssens E.M."/>
            <person name="Foster-Nyarko E."/>
            <person name="Jarju S."/>
            <person name="Secka A."/>
            <person name="Antonio M."/>
            <person name="Oren A."/>
            <person name="Chaudhuri R.R."/>
            <person name="La Ragione R."/>
            <person name="Hildebrand F."/>
            <person name="Pallen M.J."/>
        </authorList>
    </citation>
    <scope>NUCLEOTIDE SEQUENCE</scope>
    <source>
        <strain evidence="3">Gambia15-2214</strain>
    </source>
</reference>
<evidence type="ECO:0000313" key="4">
    <source>
        <dbReference type="Proteomes" id="UP000823914"/>
    </source>
</evidence>
<dbReference type="InterPro" id="IPR052174">
    <property type="entry name" value="Flavoredoxin"/>
</dbReference>
<comment type="similarity">
    <text evidence="1">Belongs to the flavoredoxin family.</text>
</comment>
<dbReference type="Gene3D" id="2.30.110.10">
    <property type="entry name" value="Electron Transport, Fmn-binding Protein, Chain A"/>
    <property type="match status" value="1"/>
</dbReference>
<gene>
    <name evidence="3" type="ORF">IAA16_01750</name>
</gene>
<dbReference type="Pfam" id="PF01613">
    <property type="entry name" value="Flavin_Reduct"/>
    <property type="match status" value="1"/>
</dbReference>
<dbReference type="AlphaFoldDB" id="A0A9E2L163"/>
<organism evidence="3 4">
    <name type="scientific">Candidatus Treponema excrementipullorum</name>
    <dbReference type="NCBI Taxonomy" id="2838768"/>
    <lineage>
        <taxon>Bacteria</taxon>
        <taxon>Pseudomonadati</taxon>
        <taxon>Spirochaetota</taxon>
        <taxon>Spirochaetia</taxon>
        <taxon>Spirochaetales</taxon>
        <taxon>Treponemataceae</taxon>
        <taxon>Treponema</taxon>
    </lineage>
</organism>
<dbReference type="PANTHER" id="PTHR43567">
    <property type="entry name" value="FLAVOREDOXIN-RELATED-RELATED"/>
    <property type="match status" value="1"/>
</dbReference>
<proteinExistence type="inferred from homology"/>